<reference evidence="1" key="1">
    <citation type="submission" date="2021-10" db="EMBL/GenBank/DDBJ databases">
        <title>Tropical sea cucumber genome reveals ecological adaptation and Cuvierian tubules defense mechanism.</title>
        <authorList>
            <person name="Chen T."/>
        </authorList>
    </citation>
    <scope>NUCLEOTIDE SEQUENCE</scope>
    <source>
        <strain evidence="1">Nanhai2018</strain>
        <tissue evidence="1">Muscle</tissue>
    </source>
</reference>
<dbReference type="EMBL" id="JAIZAY010000008">
    <property type="protein sequence ID" value="KAJ8037721.1"/>
    <property type="molecule type" value="Genomic_DNA"/>
</dbReference>
<evidence type="ECO:0000313" key="2">
    <source>
        <dbReference type="Proteomes" id="UP001152320"/>
    </source>
</evidence>
<comment type="caution">
    <text evidence="1">The sequence shown here is derived from an EMBL/GenBank/DDBJ whole genome shotgun (WGS) entry which is preliminary data.</text>
</comment>
<sequence length="249" mass="28568">MFAVCRNSYRYLTYIERGGNNRTVLVEVKHFICQMSMTIGIDPDCPSNKRKGCFHMLAWWIMGKLSRCCNIRHNRHVRCCMGCLYEHTYLRRSYGRFVEDDDVLSSDREESPRQSACIILPEISLHTDIDCRTSICKDYEDTESYLTLSPITSDITHEFNVGNIPDAPKFTGESDVFTDSGSLSSSLTEVTSVSTSLSDDFESWCEAAKRSIPHNHNNWFEKLETSFSVKSGISSLVRYTRVSREEEET</sequence>
<keyword evidence="2" id="KW-1185">Reference proteome</keyword>
<accession>A0A9Q1C327</accession>
<dbReference type="Proteomes" id="UP001152320">
    <property type="component" value="Chromosome 8"/>
</dbReference>
<protein>
    <submittedName>
        <fullName evidence="1">Uncharacterized protein</fullName>
    </submittedName>
</protein>
<proteinExistence type="predicted"/>
<gene>
    <name evidence="1" type="ORF">HOLleu_18612</name>
</gene>
<evidence type="ECO:0000313" key="1">
    <source>
        <dbReference type="EMBL" id="KAJ8037721.1"/>
    </source>
</evidence>
<name>A0A9Q1C327_HOLLE</name>
<dbReference type="AlphaFoldDB" id="A0A9Q1C327"/>
<organism evidence="1 2">
    <name type="scientific">Holothuria leucospilota</name>
    <name type="common">Black long sea cucumber</name>
    <name type="synonym">Mertensiothuria leucospilota</name>
    <dbReference type="NCBI Taxonomy" id="206669"/>
    <lineage>
        <taxon>Eukaryota</taxon>
        <taxon>Metazoa</taxon>
        <taxon>Echinodermata</taxon>
        <taxon>Eleutherozoa</taxon>
        <taxon>Echinozoa</taxon>
        <taxon>Holothuroidea</taxon>
        <taxon>Aspidochirotacea</taxon>
        <taxon>Aspidochirotida</taxon>
        <taxon>Holothuriidae</taxon>
        <taxon>Holothuria</taxon>
    </lineage>
</organism>